<evidence type="ECO:0000256" key="1">
    <source>
        <dbReference type="SAM" id="SignalP"/>
    </source>
</evidence>
<evidence type="ECO:0000313" key="2">
    <source>
        <dbReference type="EMBL" id="ONK58113.1"/>
    </source>
</evidence>
<keyword evidence="3" id="KW-1185">Reference proteome</keyword>
<sequence length="262" mass="28883">MSGIRVSSFGLMAVWWTVSGHGCGPWLLAANKTIPVKPIAELVAEEASQADSLVIWKNARSQRTRSKTRRIDEEGKKIFNSADEASGEDLEDYEDCSERGIAADKDEEFCPFTRARPSIVAPAARRKRLAHKPRADPQASEMDLAAELRRQRSNLFRQMSQPLLFYRHSDLGPGTDLDRPQVAGTPMGGSDTHWVARRWADATSGWARLRATLGCSRPPIHHGCSALADHLGGLALAESRRVWRRCVALSGSADLSELLSLI</sequence>
<dbReference type="EMBL" id="CM007389">
    <property type="protein sequence ID" value="ONK58113.1"/>
    <property type="molecule type" value="Genomic_DNA"/>
</dbReference>
<gene>
    <name evidence="2" type="ORF">A4U43_C09F8260</name>
</gene>
<keyword evidence="1" id="KW-0732">Signal</keyword>
<dbReference type="Gramene" id="ONK58113">
    <property type="protein sequence ID" value="ONK58113"/>
    <property type="gene ID" value="A4U43_C09F8260"/>
</dbReference>
<feature type="chain" id="PRO_5024344564" evidence="1">
    <location>
        <begin position="21"/>
        <end position="262"/>
    </location>
</feature>
<protein>
    <submittedName>
        <fullName evidence="2">Uncharacterized protein</fullName>
    </submittedName>
</protein>
<dbReference type="AlphaFoldDB" id="A0A5P1E7X1"/>
<dbReference type="Proteomes" id="UP000243459">
    <property type="component" value="Chromosome 9"/>
</dbReference>
<feature type="signal peptide" evidence="1">
    <location>
        <begin position="1"/>
        <end position="20"/>
    </location>
</feature>
<accession>A0A5P1E7X1</accession>
<name>A0A5P1E7X1_ASPOF</name>
<organism evidence="2 3">
    <name type="scientific">Asparagus officinalis</name>
    <name type="common">Garden asparagus</name>
    <dbReference type="NCBI Taxonomy" id="4686"/>
    <lineage>
        <taxon>Eukaryota</taxon>
        <taxon>Viridiplantae</taxon>
        <taxon>Streptophyta</taxon>
        <taxon>Embryophyta</taxon>
        <taxon>Tracheophyta</taxon>
        <taxon>Spermatophyta</taxon>
        <taxon>Magnoliopsida</taxon>
        <taxon>Liliopsida</taxon>
        <taxon>Asparagales</taxon>
        <taxon>Asparagaceae</taxon>
        <taxon>Asparagoideae</taxon>
        <taxon>Asparagus</taxon>
    </lineage>
</organism>
<evidence type="ECO:0000313" key="3">
    <source>
        <dbReference type="Proteomes" id="UP000243459"/>
    </source>
</evidence>
<reference evidence="3" key="1">
    <citation type="journal article" date="2017" name="Nat. Commun.">
        <title>The asparagus genome sheds light on the origin and evolution of a young Y chromosome.</title>
        <authorList>
            <person name="Harkess A."/>
            <person name="Zhou J."/>
            <person name="Xu C."/>
            <person name="Bowers J.E."/>
            <person name="Van der Hulst R."/>
            <person name="Ayyampalayam S."/>
            <person name="Mercati F."/>
            <person name="Riccardi P."/>
            <person name="McKain M.R."/>
            <person name="Kakrana A."/>
            <person name="Tang H."/>
            <person name="Ray J."/>
            <person name="Groenendijk J."/>
            <person name="Arikit S."/>
            <person name="Mathioni S.M."/>
            <person name="Nakano M."/>
            <person name="Shan H."/>
            <person name="Telgmann-Rauber A."/>
            <person name="Kanno A."/>
            <person name="Yue Z."/>
            <person name="Chen H."/>
            <person name="Li W."/>
            <person name="Chen Y."/>
            <person name="Xu X."/>
            <person name="Zhang Y."/>
            <person name="Luo S."/>
            <person name="Chen H."/>
            <person name="Gao J."/>
            <person name="Mao Z."/>
            <person name="Pires J.C."/>
            <person name="Luo M."/>
            <person name="Kudrna D."/>
            <person name="Wing R.A."/>
            <person name="Meyers B.C."/>
            <person name="Yi K."/>
            <person name="Kong H."/>
            <person name="Lavrijsen P."/>
            <person name="Sunseri F."/>
            <person name="Falavigna A."/>
            <person name="Ye Y."/>
            <person name="Leebens-Mack J.H."/>
            <person name="Chen G."/>
        </authorList>
    </citation>
    <scope>NUCLEOTIDE SEQUENCE [LARGE SCALE GENOMIC DNA]</scope>
    <source>
        <strain evidence="3">cv. DH0086</strain>
    </source>
</reference>
<proteinExistence type="predicted"/>